<dbReference type="Gramene" id="QL09p052618:mrna">
    <property type="protein sequence ID" value="QL09p052618:mrna"/>
    <property type="gene ID" value="QL09p052618"/>
</dbReference>
<dbReference type="EnsemblPlants" id="QL09p052618:mrna">
    <property type="protein sequence ID" value="QL09p052618:mrna"/>
    <property type="gene ID" value="QL09p052618"/>
</dbReference>
<dbReference type="GO" id="GO:0051707">
    <property type="term" value="P:response to other organism"/>
    <property type="evidence" value="ECO:0007669"/>
    <property type="project" value="UniProtKB-ARBA"/>
</dbReference>
<dbReference type="RefSeq" id="XP_030934320.1">
    <property type="nucleotide sequence ID" value="XM_031078460.1"/>
</dbReference>
<gene>
    <name evidence="10" type="primary">LOC115959848</name>
</gene>
<feature type="region of interest" description="Disordered" evidence="8">
    <location>
        <begin position="1"/>
        <end position="22"/>
    </location>
</feature>
<dbReference type="FunCoup" id="A0A7N2MM36">
    <property type="interactions" value="564"/>
</dbReference>
<name>A0A7N2MM36_QUELO</name>
<dbReference type="GO" id="GO:0007165">
    <property type="term" value="P:signal transduction"/>
    <property type="evidence" value="ECO:0007669"/>
    <property type="project" value="InterPro"/>
</dbReference>
<dbReference type="InterPro" id="IPR035897">
    <property type="entry name" value="Toll_tir_struct_dom_sf"/>
</dbReference>
<dbReference type="RefSeq" id="XP_030934327.1">
    <property type="nucleotide sequence ID" value="XM_031078467.1"/>
</dbReference>
<dbReference type="GO" id="GO:0043531">
    <property type="term" value="F:ADP binding"/>
    <property type="evidence" value="ECO:0007669"/>
    <property type="project" value="InterPro"/>
</dbReference>
<dbReference type="Gene3D" id="1.10.8.430">
    <property type="entry name" value="Helical domain of apoptotic protease-activating factors"/>
    <property type="match status" value="1"/>
</dbReference>
<dbReference type="SUPFAM" id="SSF52058">
    <property type="entry name" value="L domain-like"/>
    <property type="match status" value="2"/>
</dbReference>
<dbReference type="GO" id="GO:0061809">
    <property type="term" value="F:NAD+ nucleosidase activity, cyclic ADP-ribose generating"/>
    <property type="evidence" value="ECO:0007669"/>
    <property type="project" value="UniProtKB-EC"/>
</dbReference>
<dbReference type="RefSeq" id="XP_030934322.1">
    <property type="nucleotide sequence ID" value="XM_031078462.1"/>
</dbReference>
<dbReference type="Pfam" id="PF01582">
    <property type="entry name" value="TIR"/>
    <property type="match status" value="1"/>
</dbReference>
<sequence>MATLATSSSPLSTPSSSSSSSCPRWKYNVFLSFCGIDTRKNFTDHVYTVLKQKGITTFRDDEKLERGKYISEELLKAIEESKYAIIVLSTNYTSSKWCLKELAKIVECMEKTKLTVLPVFYHVNPSDVRNQMSDNLAKAFAEHAEETKVNTEDVQAWKAALKIVGGIAGWHVHDSFESKVIQEIIGKICTDHELYHKFSSVCEDPVGMDSRVEEMLGSYLGEGLGDVCFVGICGMGGMGKTTLAEEIYRRISSNFEVSNFIANVREKTKNKGLVSLQKQLLSKILMKSEIEKICNVCDGISLIRKTLYNKKIFIVLDDVDGEEQLGALAQKDNCFGPGSRIIVTSRDSHLLKRCGVKYIYTAKRLSDNDALKLFSWKAFHKPHPEENFVNLSMDFVNYAEGLPLALKVLGSLLFDKTIDAWNGALNNLKAEFGDKIMPILQISFDGLTNTQKGLFLDIACFFKGENKDCIRDVLQSFGYCPEYNIDVLKDKSLITISYDGILWMHDLLQDMGQEIVHRKSREPGGRSRLWILEDVIHVLKNNTGTEAVEGIMLKVPIQKMEHLHAEAFSKMKNLRLLKIGNEKFPQDFINGTKQLPRSLNYLSNKLRIMEWHGYPFKSMPTSFEPNKLVELKMCCSSIKHLWKGVMNLDELKLIDLSDSQNLIEMPNLSGAPKLKHLILQRCIKLSKIHASLGNHKQLIRLDLNGCKCLESLPHKINSKVLEIFNLGGCSRLKKFPEFVGNMSHLSELCFSGTAIKHLPLSAEHLTSLTKLDLRDCKNLSSLPNDCCYLMSLKILTLSGCSKLNELPENLGNIKSLEELDVSETAITELPSSLVLLKNLKVLSLRGCEGLTSISSNKLISFPLMRKRRVDPTGMLGRSLSNLWSLTKLNLSYCNLQAIPDGLGCLSSLTNLDLRGNYFVYLPESTTQLSNMKILQLCGCTHLRSLPELPLNIRFLDADGCTSLEILPLKPEDGPYPTLYLLNCVKLVNDEDYGDMLLTTLRHHIQFKGDGDNYGIMIPGREISKWFSHQSVGTSVSLQVPSDKLKGVAVCALFVLRQHHPLHELPSKNGYIFTHTLYLYLKANGYESRPITGFTFSEQFGKIESYHLCQYYYPYESFNQKLKENWSQADANGLGQIEIGFKTAGLGLEVTKCGARWVYEQDIEDLNQTMRGCSSGSSCSITPYEDDLEDSAKGTKTE</sequence>
<dbReference type="Gene3D" id="3.80.10.10">
    <property type="entry name" value="Ribonuclease Inhibitor"/>
    <property type="match status" value="3"/>
</dbReference>
<dbReference type="Proteomes" id="UP000594261">
    <property type="component" value="Chromosome 9"/>
</dbReference>
<evidence type="ECO:0000256" key="5">
    <source>
        <dbReference type="ARBA" id="ARBA00022821"/>
    </source>
</evidence>
<dbReference type="InterPro" id="IPR032675">
    <property type="entry name" value="LRR_dom_sf"/>
</dbReference>
<dbReference type="OMA" id="CIENIWR"/>
<dbReference type="GeneID" id="115959848"/>
<dbReference type="InterPro" id="IPR045344">
    <property type="entry name" value="C-JID"/>
</dbReference>
<keyword evidence="5" id="KW-0611">Plant defense</keyword>
<dbReference type="Pfam" id="PF23282">
    <property type="entry name" value="WHD_ROQ1"/>
    <property type="match status" value="1"/>
</dbReference>
<feature type="compositionally biased region" description="Low complexity" evidence="8">
    <location>
        <begin position="1"/>
        <end position="21"/>
    </location>
</feature>
<dbReference type="KEGG" id="qlo:115959848"/>
<evidence type="ECO:0000256" key="6">
    <source>
        <dbReference type="ARBA" id="ARBA00023027"/>
    </source>
</evidence>
<reference evidence="10 11" key="1">
    <citation type="journal article" date="2016" name="G3 (Bethesda)">
        <title>First Draft Assembly and Annotation of the Genome of a California Endemic Oak Quercus lobata Nee (Fagaceae).</title>
        <authorList>
            <person name="Sork V.L."/>
            <person name="Fitz-Gibbon S.T."/>
            <person name="Puiu D."/>
            <person name="Crepeau M."/>
            <person name="Gugger P.F."/>
            <person name="Sherman R."/>
            <person name="Stevens K."/>
            <person name="Langley C.H."/>
            <person name="Pellegrini M."/>
            <person name="Salzberg S.L."/>
        </authorList>
    </citation>
    <scope>NUCLEOTIDE SEQUENCE [LARGE SCALE GENOMIC DNA]</scope>
    <source>
        <strain evidence="10 11">cv. SW786</strain>
    </source>
</reference>
<comment type="catalytic activity">
    <reaction evidence="7">
        <text>NAD(+) + H2O = ADP-D-ribose + nicotinamide + H(+)</text>
        <dbReference type="Rhea" id="RHEA:16301"/>
        <dbReference type="ChEBI" id="CHEBI:15377"/>
        <dbReference type="ChEBI" id="CHEBI:15378"/>
        <dbReference type="ChEBI" id="CHEBI:17154"/>
        <dbReference type="ChEBI" id="CHEBI:57540"/>
        <dbReference type="ChEBI" id="CHEBI:57967"/>
        <dbReference type="EC" id="3.2.2.6"/>
    </reaction>
    <physiologicalReaction direction="left-to-right" evidence="7">
        <dbReference type="Rhea" id="RHEA:16302"/>
    </physiologicalReaction>
</comment>
<reference evidence="10" key="2">
    <citation type="submission" date="2021-01" db="UniProtKB">
        <authorList>
            <consortium name="EnsemblPlants"/>
        </authorList>
    </citation>
    <scope>IDENTIFICATION</scope>
</reference>
<proteinExistence type="predicted"/>
<evidence type="ECO:0000313" key="11">
    <source>
        <dbReference type="Proteomes" id="UP000594261"/>
    </source>
</evidence>
<dbReference type="RefSeq" id="XP_030934328.1">
    <property type="nucleotide sequence ID" value="XM_031078468.1"/>
</dbReference>
<dbReference type="Gene3D" id="3.40.50.10140">
    <property type="entry name" value="Toll/interleukin-1 receptor homology (TIR) domain"/>
    <property type="match status" value="1"/>
</dbReference>
<feature type="domain" description="TIR" evidence="9">
    <location>
        <begin position="25"/>
        <end position="188"/>
    </location>
</feature>
<evidence type="ECO:0000256" key="8">
    <source>
        <dbReference type="SAM" id="MobiDB-lite"/>
    </source>
</evidence>
<dbReference type="OrthoDB" id="1394818at2759"/>
<dbReference type="PANTHER" id="PTHR11017:SF559">
    <property type="entry name" value="DISEASE RESISTANCE PROTEIN CHL1"/>
    <property type="match status" value="1"/>
</dbReference>
<dbReference type="SMART" id="SM00255">
    <property type="entry name" value="TIR"/>
    <property type="match status" value="1"/>
</dbReference>
<keyword evidence="3" id="KW-0677">Repeat</keyword>
<dbReference type="Gene3D" id="3.40.50.300">
    <property type="entry name" value="P-loop containing nucleotide triphosphate hydrolases"/>
    <property type="match status" value="1"/>
</dbReference>
<dbReference type="PROSITE" id="PS50104">
    <property type="entry name" value="TIR"/>
    <property type="match status" value="1"/>
</dbReference>
<dbReference type="InterPro" id="IPR044974">
    <property type="entry name" value="Disease_R_plants"/>
</dbReference>
<dbReference type="EMBL" id="LRBV02000009">
    <property type="status" value="NOT_ANNOTATED_CDS"/>
    <property type="molecule type" value="Genomic_DNA"/>
</dbReference>
<dbReference type="AlphaFoldDB" id="A0A7N2MM36"/>
<dbReference type="InterPro" id="IPR055414">
    <property type="entry name" value="LRR_R13L4/SHOC2-like"/>
</dbReference>
<dbReference type="RefSeq" id="XP_030934325.1">
    <property type="nucleotide sequence ID" value="XM_031078465.1"/>
</dbReference>
<dbReference type="GO" id="GO:0006952">
    <property type="term" value="P:defense response"/>
    <property type="evidence" value="ECO:0007669"/>
    <property type="project" value="UniProtKB-KW"/>
</dbReference>
<evidence type="ECO:0000256" key="1">
    <source>
        <dbReference type="ARBA" id="ARBA00011982"/>
    </source>
</evidence>
<dbReference type="InterPro" id="IPR002182">
    <property type="entry name" value="NB-ARC"/>
</dbReference>
<dbReference type="InterPro" id="IPR027417">
    <property type="entry name" value="P-loop_NTPase"/>
</dbReference>
<dbReference type="Pfam" id="PF20160">
    <property type="entry name" value="C-JID"/>
    <property type="match status" value="1"/>
</dbReference>
<dbReference type="SUPFAM" id="SSF52540">
    <property type="entry name" value="P-loop containing nucleoside triphosphate hydrolases"/>
    <property type="match status" value="1"/>
</dbReference>
<evidence type="ECO:0000256" key="3">
    <source>
        <dbReference type="ARBA" id="ARBA00022737"/>
    </source>
</evidence>
<dbReference type="PRINTS" id="PR00364">
    <property type="entry name" value="DISEASERSIST"/>
</dbReference>
<dbReference type="RefSeq" id="XP_030934324.1">
    <property type="nucleotide sequence ID" value="XM_031078464.1"/>
</dbReference>
<dbReference type="EC" id="3.2.2.6" evidence="1"/>
<accession>A0A7N2MM36</accession>
<dbReference type="InterPro" id="IPR058192">
    <property type="entry name" value="WHD_ROQ1-like"/>
</dbReference>
<dbReference type="InterPro" id="IPR000157">
    <property type="entry name" value="TIR_dom"/>
</dbReference>
<evidence type="ECO:0000256" key="4">
    <source>
        <dbReference type="ARBA" id="ARBA00022801"/>
    </source>
</evidence>
<dbReference type="InterPro" id="IPR003591">
    <property type="entry name" value="Leu-rich_rpt_typical-subtyp"/>
</dbReference>
<dbReference type="Pfam" id="PF23598">
    <property type="entry name" value="LRR_14"/>
    <property type="match status" value="1"/>
</dbReference>
<evidence type="ECO:0000259" key="9">
    <source>
        <dbReference type="PROSITE" id="PS50104"/>
    </source>
</evidence>
<dbReference type="InterPro" id="IPR042197">
    <property type="entry name" value="Apaf_helical"/>
</dbReference>
<dbReference type="Pfam" id="PF00931">
    <property type="entry name" value="NB-ARC"/>
    <property type="match status" value="1"/>
</dbReference>
<keyword evidence="2" id="KW-0433">Leucine-rich repeat</keyword>
<dbReference type="SUPFAM" id="SSF52200">
    <property type="entry name" value="Toll/Interleukin receptor TIR domain"/>
    <property type="match status" value="1"/>
</dbReference>
<evidence type="ECO:0000256" key="7">
    <source>
        <dbReference type="ARBA" id="ARBA00047304"/>
    </source>
</evidence>
<dbReference type="PANTHER" id="PTHR11017">
    <property type="entry name" value="LEUCINE-RICH REPEAT-CONTAINING PROTEIN"/>
    <property type="match status" value="1"/>
</dbReference>
<organism evidence="10 11">
    <name type="scientific">Quercus lobata</name>
    <name type="common">Valley oak</name>
    <dbReference type="NCBI Taxonomy" id="97700"/>
    <lineage>
        <taxon>Eukaryota</taxon>
        <taxon>Viridiplantae</taxon>
        <taxon>Streptophyta</taxon>
        <taxon>Embryophyta</taxon>
        <taxon>Tracheophyta</taxon>
        <taxon>Spermatophyta</taxon>
        <taxon>Magnoliopsida</taxon>
        <taxon>eudicotyledons</taxon>
        <taxon>Gunneridae</taxon>
        <taxon>Pentapetalae</taxon>
        <taxon>rosids</taxon>
        <taxon>fabids</taxon>
        <taxon>Fagales</taxon>
        <taxon>Fagaceae</taxon>
        <taxon>Quercus</taxon>
    </lineage>
</organism>
<dbReference type="RefSeq" id="XP_030934321.1">
    <property type="nucleotide sequence ID" value="XM_031078461.1"/>
</dbReference>
<keyword evidence="6" id="KW-0520">NAD</keyword>
<evidence type="ECO:0000256" key="2">
    <source>
        <dbReference type="ARBA" id="ARBA00022614"/>
    </source>
</evidence>
<protein>
    <recommendedName>
        <fullName evidence="1">ADP-ribosyl cyclase/cyclic ADP-ribose hydrolase</fullName>
        <ecNumber evidence="1">3.2.2.6</ecNumber>
    </recommendedName>
</protein>
<keyword evidence="11" id="KW-1185">Reference proteome</keyword>
<dbReference type="RefSeq" id="XP_030934323.1">
    <property type="nucleotide sequence ID" value="XM_031078463.1"/>
</dbReference>
<dbReference type="SMART" id="SM00369">
    <property type="entry name" value="LRR_TYP"/>
    <property type="match status" value="5"/>
</dbReference>
<dbReference type="RefSeq" id="XP_030934326.1">
    <property type="nucleotide sequence ID" value="XM_031078466.1"/>
</dbReference>
<dbReference type="FunFam" id="3.40.50.10140:FF:000007">
    <property type="entry name" value="Disease resistance protein (TIR-NBS-LRR class)"/>
    <property type="match status" value="1"/>
</dbReference>
<dbReference type="InParanoid" id="A0A7N2MM36"/>
<evidence type="ECO:0000313" key="10">
    <source>
        <dbReference type="EnsemblPlants" id="QL09p052618:mrna"/>
    </source>
</evidence>
<keyword evidence="4" id="KW-0378">Hydrolase</keyword>